<evidence type="ECO:0000313" key="4">
    <source>
        <dbReference type="EMBL" id="KAK4504249.1"/>
    </source>
</evidence>
<dbReference type="PROSITE" id="PS51186">
    <property type="entry name" value="GNAT"/>
    <property type="match status" value="1"/>
</dbReference>
<dbReference type="InterPro" id="IPR000182">
    <property type="entry name" value="GNAT_dom"/>
</dbReference>
<dbReference type="PANTHER" id="PTHR42791:SF17">
    <property type="entry name" value="ACETYLTRANSFERASE, GNAT FAMILY FAMILY (AFU_ORTHOLOGUE AFUA_8G05690)"/>
    <property type="match status" value="1"/>
</dbReference>
<dbReference type="NCBIfam" id="TIGR01250">
    <property type="entry name" value="pro_imino_pep_2"/>
    <property type="match status" value="1"/>
</dbReference>
<comment type="caution">
    <text evidence="4">The sequence shown here is derived from an EMBL/GenBank/DDBJ whole genome shotgun (WGS) entry which is preliminary data.</text>
</comment>
<dbReference type="Pfam" id="PF00583">
    <property type="entry name" value="Acetyltransf_1"/>
    <property type="match status" value="1"/>
</dbReference>
<dbReference type="PRINTS" id="PR00793">
    <property type="entry name" value="PROAMNOPTASE"/>
</dbReference>
<dbReference type="SUPFAM" id="SSF55729">
    <property type="entry name" value="Acyl-CoA N-acyltransferases (Nat)"/>
    <property type="match status" value="1"/>
</dbReference>
<dbReference type="InterPro" id="IPR000073">
    <property type="entry name" value="AB_hydrolase_1"/>
</dbReference>
<name>A0ABR0ERM8_ZASCE</name>
<dbReference type="Gene3D" id="3.40.50.1820">
    <property type="entry name" value="alpha/beta hydrolase"/>
    <property type="match status" value="1"/>
</dbReference>
<organism evidence="4 5">
    <name type="scientific">Zasmidium cellare</name>
    <name type="common">Wine cellar mold</name>
    <name type="synonym">Racodium cellare</name>
    <dbReference type="NCBI Taxonomy" id="395010"/>
    <lineage>
        <taxon>Eukaryota</taxon>
        <taxon>Fungi</taxon>
        <taxon>Dikarya</taxon>
        <taxon>Ascomycota</taxon>
        <taxon>Pezizomycotina</taxon>
        <taxon>Dothideomycetes</taxon>
        <taxon>Dothideomycetidae</taxon>
        <taxon>Mycosphaerellales</taxon>
        <taxon>Mycosphaerellaceae</taxon>
        <taxon>Zasmidium</taxon>
    </lineage>
</organism>
<evidence type="ECO:0000313" key="5">
    <source>
        <dbReference type="Proteomes" id="UP001305779"/>
    </source>
</evidence>
<protein>
    <recommendedName>
        <fullName evidence="3">N-acetyltransferase domain-containing protein</fullName>
    </recommendedName>
</protein>
<dbReference type="PANTHER" id="PTHR42791">
    <property type="entry name" value="GNAT FAMILY ACETYLTRANSFERASE"/>
    <property type="match status" value="1"/>
</dbReference>
<dbReference type="EMBL" id="JAXOVC010000003">
    <property type="protein sequence ID" value="KAK4504249.1"/>
    <property type="molecule type" value="Genomic_DNA"/>
</dbReference>
<evidence type="ECO:0000259" key="3">
    <source>
        <dbReference type="PROSITE" id="PS51186"/>
    </source>
</evidence>
<dbReference type="InterPro" id="IPR029058">
    <property type="entry name" value="AB_hydrolase_fold"/>
</dbReference>
<dbReference type="Pfam" id="PF00561">
    <property type="entry name" value="Abhydrolase_1"/>
    <property type="match status" value="1"/>
</dbReference>
<feature type="domain" description="N-acetyltransferase" evidence="3">
    <location>
        <begin position="73"/>
        <end position="221"/>
    </location>
</feature>
<keyword evidence="5" id="KW-1185">Reference proteome</keyword>
<dbReference type="SUPFAM" id="SSF53474">
    <property type="entry name" value="alpha/beta-Hydrolases"/>
    <property type="match status" value="1"/>
</dbReference>
<proteinExistence type="inferred from homology"/>
<comment type="similarity">
    <text evidence="1">Belongs to the peptidase S33 family.</text>
</comment>
<accession>A0ABR0ERM8</accession>
<evidence type="ECO:0000256" key="2">
    <source>
        <dbReference type="ARBA" id="ARBA00022801"/>
    </source>
</evidence>
<evidence type="ECO:0000256" key="1">
    <source>
        <dbReference type="ARBA" id="ARBA00010088"/>
    </source>
</evidence>
<dbReference type="InterPro" id="IPR052523">
    <property type="entry name" value="Trichothecene_AcTrans"/>
</dbReference>
<gene>
    <name evidence="4" type="ORF">PRZ48_005165</name>
</gene>
<dbReference type="Gene3D" id="3.40.630.30">
    <property type="match status" value="1"/>
</dbReference>
<sequence>MHLAVRPMQLEDFDDLVSHTTRFDLGDDLVANPVPTCWPVSSKHESTVRAEWHFDRQRQRFLKDKTVHFLKVVDVDDNNEIASIARWHFYPQGYLFEDHGHWESSNLSEKEDASSKGWNHVLHDRILGQRDRHRGQWIVPLGTPCWILMHLVTRPSQRRKGAAKMLVQWGIEKAEETSVRAYLEAGVAGVELYQGMGFEAVGDPLEVKMDEKRVFPMLTMEYQDFLLLLFPSPTSLKPDLKMPQKVIPPGQERAYPDHTKTGKIPFEYKKNGLKGETAYWVWGDLSSKKVPLIVLHGGPGVPHTYLLPISLVYKDHGIPVVMYDQIGAGDSTRFKDKKGDEEFWTPELFMEELNNVKKHLGIKQFDLLGQSWGGMLAAQYTIDQQPEGLRKLILSDSPSNMESWNKVQNELRQQLPQDIQDKLDRLEKEGKMESPEYEECVMEYYKLFMCRCEPWPKEAEDSFAGLAEDNTVYSTMCGPSEFYIIGSLKHWSVTKGLHKLTEKSVPGGILIMNGYYDEAQDETTEEFFNLPTAKTRWVRYALSSHFPMLEETEKYILDLGRFLTT</sequence>
<dbReference type="InterPro" id="IPR002410">
    <property type="entry name" value="Peptidase_S33"/>
</dbReference>
<dbReference type="InterPro" id="IPR005945">
    <property type="entry name" value="Pro_imino_pep"/>
</dbReference>
<dbReference type="Proteomes" id="UP001305779">
    <property type="component" value="Unassembled WGS sequence"/>
</dbReference>
<keyword evidence="2" id="KW-0378">Hydrolase</keyword>
<dbReference type="InterPro" id="IPR016181">
    <property type="entry name" value="Acyl_CoA_acyltransferase"/>
</dbReference>
<reference evidence="4 5" key="1">
    <citation type="journal article" date="2023" name="G3 (Bethesda)">
        <title>A chromosome-level genome assembly of Zasmidium syzygii isolated from banana leaves.</title>
        <authorList>
            <person name="van Westerhoven A.C."/>
            <person name="Mehrabi R."/>
            <person name="Talebi R."/>
            <person name="Steentjes M.B.F."/>
            <person name="Corcolon B."/>
            <person name="Chong P.A."/>
            <person name="Kema G.H.J."/>
            <person name="Seidl M.F."/>
        </authorList>
    </citation>
    <scope>NUCLEOTIDE SEQUENCE [LARGE SCALE GENOMIC DNA]</scope>
    <source>
        <strain evidence="4 5">P124</strain>
    </source>
</reference>